<evidence type="ECO:0000259" key="2">
    <source>
        <dbReference type="Pfam" id="PF03364"/>
    </source>
</evidence>
<reference evidence="3 4" key="1">
    <citation type="submission" date="2020-10" db="EMBL/GenBank/DDBJ databases">
        <title>Wide distribution of Phycisphaera-like planctomycetes from WD2101 soil group in peatlands and genome analysis of the first cultivated representative.</title>
        <authorList>
            <person name="Dedysh S.N."/>
            <person name="Beletsky A.V."/>
            <person name="Ivanova A."/>
            <person name="Kulichevskaya I.S."/>
            <person name="Suzina N.E."/>
            <person name="Philippov D.A."/>
            <person name="Rakitin A.L."/>
            <person name="Mardanov A.V."/>
            <person name="Ravin N.V."/>
        </authorList>
    </citation>
    <scope>NUCLEOTIDE SEQUENCE [LARGE SCALE GENOMIC DNA]</scope>
    <source>
        <strain evidence="3 4">M1803</strain>
    </source>
</reference>
<organism evidence="3 4">
    <name type="scientific">Humisphaera borealis</name>
    <dbReference type="NCBI Taxonomy" id="2807512"/>
    <lineage>
        <taxon>Bacteria</taxon>
        <taxon>Pseudomonadati</taxon>
        <taxon>Planctomycetota</taxon>
        <taxon>Phycisphaerae</taxon>
        <taxon>Tepidisphaerales</taxon>
        <taxon>Tepidisphaeraceae</taxon>
        <taxon>Humisphaera</taxon>
    </lineage>
</organism>
<feature type="domain" description="Coenzyme Q-binding protein COQ10 START" evidence="2">
    <location>
        <begin position="11"/>
        <end position="117"/>
    </location>
</feature>
<keyword evidence="4" id="KW-1185">Reference proteome</keyword>
<sequence length="164" mass="19347">MYYELTDHFVVAASQEKTWSFFSRAENLPRITPPWLQFTNRTPEPIHIELDSTLDYTIRWAGIPIKWRTRIIDWTPPTQFIDLQIRGPYTLWHHQHTFKTTGEGIECTDRVIYKLPGPGVSRLVHALTVKRQLMDIFRYRRKVIGEDLGWVRAVQPDVMVRSIG</sequence>
<gene>
    <name evidence="3" type="ORF">IPV69_20820</name>
</gene>
<dbReference type="KEGG" id="hbs:IPV69_20820"/>
<proteinExistence type="inferred from homology"/>
<protein>
    <submittedName>
        <fullName evidence="3">SRPBCC family protein</fullName>
    </submittedName>
</protein>
<dbReference type="Pfam" id="PF03364">
    <property type="entry name" value="Polyketide_cyc"/>
    <property type="match status" value="1"/>
</dbReference>
<evidence type="ECO:0000313" key="3">
    <source>
        <dbReference type="EMBL" id="QOV88656.1"/>
    </source>
</evidence>
<dbReference type="SUPFAM" id="SSF55961">
    <property type="entry name" value="Bet v1-like"/>
    <property type="match status" value="1"/>
</dbReference>
<dbReference type="AlphaFoldDB" id="A0A7M2WT67"/>
<dbReference type="Gene3D" id="3.30.530.20">
    <property type="match status" value="1"/>
</dbReference>
<comment type="similarity">
    <text evidence="1">Belongs to the ribosome association toxin RatA family.</text>
</comment>
<dbReference type="EMBL" id="CP063458">
    <property type="protein sequence ID" value="QOV88656.1"/>
    <property type="molecule type" value="Genomic_DNA"/>
</dbReference>
<dbReference type="RefSeq" id="WP_206291653.1">
    <property type="nucleotide sequence ID" value="NZ_CP063458.1"/>
</dbReference>
<evidence type="ECO:0000313" key="4">
    <source>
        <dbReference type="Proteomes" id="UP000593765"/>
    </source>
</evidence>
<dbReference type="InterPro" id="IPR023393">
    <property type="entry name" value="START-like_dom_sf"/>
</dbReference>
<dbReference type="CDD" id="cd07820">
    <property type="entry name" value="SRPBCC_3"/>
    <property type="match status" value="1"/>
</dbReference>
<name>A0A7M2WT67_9BACT</name>
<dbReference type="InterPro" id="IPR005031">
    <property type="entry name" value="COQ10_START"/>
</dbReference>
<accession>A0A7M2WT67</accession>
<evidence type="ECO:0000256" key="1">
    <source>
        <dbReference type="ARBA" id="ARBA00008918"/>
    </source>
</evidence>
<dbReference type="Proteomes" id="UP000593765">
    <property type="component" value="Chromosome"/>
</dbReference>